<dbReference type="EMBL" id="ML994640">
    <property type="protein sequence ID" value="KAF2183974.1"/>
    <property type="molecule type" value="Genomic_DNA"/>
</dbReference>
<gene>
    <name evidence="1" type="ORF">K469DRAFT_204308</name>
</gene>
<reference evidence="1" key="1">
    <citation type="journal article" date="2020" name="Stud. Mycol.">
        <title>101 Dothideomycetes genomes: a test case for predicting lifestyles and emergence of pathogens.</title>
        <authorList>
            <person name="Haridas S."/>
            <person name="Albert R."/>
            <person name="Binder M."/>
            <person name="Bloem J."/>
            <person name="Labutti K."/>
            <person name="Salamov A."/>
            <person name="Andreopoulos B."/>
            <person name="Baker S."/>
            <person name="Barry K."/>
            <person name="Bills G."/>
            <person name="Bluhm B."/>
            <person name="Cannon C."/>
            <person name="Castanera R."/>
            <person name="Culley D."/>
            <person name="Daum C."/>
            <person name="Ezra D."/>
            <person name="Gonzalez J."/>
            <person name="Henrissat B."/>
            <person name="Kuo A."/>
            <person name="Liang C."/>
            <person name="Lipzen A."/>
            <person name="Lutzoni F."/>
            <person name="Magnuson J."/>
            <person name="Mondo S."/>
            <person name="Nolan M."/>
            <person name="Ohm R."/>
            <person name="Pangilinan J."/>
            <person name="Park H.-J."/>
            <person name="Ramirez L."/>
            <person name="Alfaro M."/>
            <person name="Sun H."/>
            <person name="Tritt A."/>
            <person name="Yoshinaga Y."/>
            <person name="Zwiers L.-H."/>
            <person name="Turgeon B."/>
            <person name="Goodwin S."/>
            <person name="Spatafora J."/>
            <person name="Crous P."/>
            <person name="Grigoriev I."/>
        </authorList>
    </citation>
    <scope>NUCLEOTIDE SEQUENCE</scope>
    <source>
        <strain evidence="1">CBS 207.26</strain>
    </source>
</reference>
<accession>A0A6A6DWL9</accession>
<sequence length="99" mass="10994">MEHGKHVTVRIWPLRRRRLTSLSGTKAALPMGRLSAMLSPLIGSAQELHVSFHPKVSLPLTDAAPFVWSCGTGFMMQELSRHSNASTVRRPVEFQAEIS</sequence>
<proteinExistence type="predicted"/>
<keyword evidence="2" id="KW-1185">Reference proteome</keyword>
<dbReference type="Proteomes" id="UP000800200">
    <property type="component" value="Unassembled WGS sequence"/>
</dbReference>
<dbReference type="AlphaFoldDB" id="A0A6A6DWL9"/>
<protein>
    <submittedName>
        <fullName evidence="1">Uncharacterized protein</fullName>
    </submittedName>
</protein>
<name>A0A6A6DWL9_9PEZI</name>
<organism evidence="1 2">
    <name type="scientific">Zopfia rhizophila CBS 207.26</name>
    <dbReference type="NCBI Taxonomy" id="1314779"/>
    <lineage>
        <taxon>Eukaryota</taxon>
        <taxon>Fungi</taxon>
        <taxon>Dikarya</taxon>
        <taxon>Ascomycota</taxon>
        <taxon>Pezizomycotina</taxon>
        <taxon>Dothideomycetes</taxon>
        <taxon>Dothideomycetes incertae sedis</taxon>
        <taxon>Zopfiaceae</taxon>
        <taxon>Zopfia</taxon>
    </lineage>
</organism>
<evidence type="ECO:0000313" key="1">
    <source>
        <dbReference type="EMBL" id="KAF2183974.1"/>
    </source>
</evidence>
<evidence type="ECO:0000313" key="2">
    <source>
        <dbReference type="Proteomes" id="UP000800200"/>
    </source>
</evidence>